<dbReference type="Proteomes" id="UP000559256">
    <property type="component" value="Unassembled WGS sequence"/>
</dbReference>
<proteinExistence type="predicted"/>
<sequence length="579" mass="65097">MRYIRSFFPYFHIITLTTIGLTSDCKAPVTMSSPSPTFPTELAEFIIDHVYWADCGPSFDYETHCSLASAKHRTLLACSLVSRAWLPRSRIHLFSIVNLNSSNDSITRFIDLVQNPTQTLTPYIRDLTFSDSRHWADPYAYDSIKKHSDFDIRETWHGRDLPLLLSGLSSLERLSLYNVSFQSAVLESGAGAGASVEGGGGGGGGAVALLSSFPCLKMLDLQSQCAFDSKEHFFECISAVGRSSVLEDLSLGPIECTRNTFKLTVESRVRQKRMAKSKGDSEWAYPRPPTPLAPSPGTSLDVWPPPPIHLKSLRFQMGHAESLGINLIEDVTKWFSSIDSPPNVQTVYGESLWDEQVVPLASYVQALTGSLRRLGIGFFSSAQAAEFTRNVDLSKHQHLESIKFQFIDLNSPSLDVPHSADHIYPLLDQIASSSSSPSALPSKKMKEIWLHVRINQPEDLNLLNWEELRRILHKEAFRDLERFVVEDGFNGLSKDKDTVEETKKFIDECLRVGPGKERSRSIVQVYTKESEDHMDMQAEVDKRAVSEDMRARWKMRNAFDQAQAKKDEEEFNAGDFLFA</sequence>
<name>A0A8H5GA57_9AGAR</name>
<protein>
    <submittedName>
        <fullName evidence="3">Uncharacterized protein</fullName>
    </submittedName>
</protein>
<feature type="signal peptide" evidence="2">
    <location>
        <begin position="1"/>
        <end position="22"/>
    </location>
</feature>
<keyword evidence="2" id="KW-0732">Signal</keyword>
<evidence type="ECO:0000256" key="1">
    <source>
        <dbReference type="SAM" id="MobiDB-lite"/>
    </source>
</evidence>
<comment type="caution">
    <text evidence="3">The sequence shown here is derived from an EMBL/GenBank/DDBJ whole genome shotgun (WGS) entry which is preliminary data.</text>
</comment>
<evidence type="ECO:0000313" key="4">
    <source>
        <dbReference type="Proteomes" id="UP000559256"/>
    </source>
</evidence>
<dbReference type="EMBL" id="JAACJM010000042">
    <property type="protein sequence ID" value="KAF5361141.1"/>
    <property type="molecule type" value="Genomic_DNA"/>
</dbReference>
<feature type="region of interest" description="Disordered" evidence="1">
    <location>
        <begin position="272"/>
        <end position="297"/>
    </location>
</feature>
<feature type="chain" id="PRO_5034427414" evidence="2">
    <location>
        <begin position="23"/>
        <end position="579"/>
    </location>
</feature>
<organism evidence="3 4">
    <name type="scientific">Tetrapyrgos nigripes</name>
    <dbReference type="NCBI Taxonomy" id="182062"/>
    <lineage>
        <taxon>Eukaryota</taxon>
        <taxon>Fungi</taxon>
        <taxon>Dikarya</taxon>
        <taxon>Basidiomycota</taxon>
        <taxon>Agaricomycotina</taxon>
        <taxon>Agaricomycetes</taxon>
        <taxon>Agaricomycetidae</taxon>
        <taxon>Agaricales</taxon>
        <taxon>Marasmiineae</taxon>
        <taxon>Marasmiaceae</taxon>
        <taxon>Tetrapyrgos</taxon>
    </lineage>
</organism>
<evidence type="ECO:0000313" key="3">
    <source>
        <dbReference type="EMBL" id="KAF5361141.1"/>
    </source>
</evidence>
<dbReference type="AlphaFoldDB" id="A0A8H5GA57"/>
<reference evidence="3 4" key="1">
    <citation type="journal article" date="2020" name="ISME J.">
        <title>Uncovering the hidden diversity of litter-decomposition mechanisms in mushroom-forming fungi.</title>
        <authorList>
            <person name="Floudas D."/>
            <person name="Bentzer J."/>
            <person name="Ahren D."/>
            <person name="Johansson T."/>
            <person name="Persson P."/>
            <person name="Tunlid A."/>
        </authorList>
    </citation>
    <scope>NUCLEOTIDE SEQUENCE [LARGE SCALE GENOMIC DNA]</scope>
    <source>
        <strain evidence="3 4">CBS 291.85</strain>
    </source>
</reference>
<dbReference type="OrthoDB" id="2977329at2759"/>
<keyword evidence="4" id="KW-1185">Reference proteome</keyword>
<evidence type="ECO:0000256" key="2">
    <source>
        <dbReference type="SAM" id="SignalP"/>
    </source>
</evidence>
<accession>A0A8H5GA57</accession>
<gene>
    <name evidence="3" type="ORF">D9758_009036</name>
</gene>